<dbReference type="AlphaFoldDB" id="A0A171KWW3"/>
<comment type="caution">
    <text evidence="1">The sequence shown here is derived from an EMBL/GenBank/DDBJ whole genome shotgun (WGS) entry which is preliminary data.</text>
</comment>
<sequence length="171" mass="18407">MRLGTGVYQQVALARLIGGQGWRHRVDELGQVAARMPGTHTSVYDQRQYGGQGLPGLEGGSGQQVFIQQAAVGRQPQGHGVVGARLEFEHEYQEQLMPVFARNTPDQVAMAALQGVADEFAAHRCHVFQGQDISPAAIQRRDDIAQQAADDAGLAEQQFVAVVGEGHVDVP</sequence>
<gene>
    <name evidence="1" type="ORF">AAV32_03830</name>
</gene>
<evidence type="ECO:0000313" key="2">
    <source>
        <dbReference type="Proteomes" id="UP000078084"/>
    </source>
</evidence>
<evidence type="ECO:0000313" key="1">
    <source>
        <dbReference type="EMBL" id="KKO73380.1"/>
    </source>
</evidence>
<proteinExistence type="predicted"/>
<accession>A0A171KWW3</accession>
<reference evidence="1 2" key="1">
    <citation type="submission" date="2015-04" db="EMBL/GenBank/DDBJ databases">
        <title>Genome sequence of Kerstersia gyiorum CG1.</title>
        <authorList>
            <person name="Greninger A.L."/>
            <person name="Kozyreva V."/>
            <person name="Chaturvedi V."/>
        </authorList>
    </citation>
    <scope>NUCLEOTIDE SEQUENCE [LARGE SCALE GENOMIC DNA]</scope>
    <source>
        <strain evidence="1 2">CG1</strain>
    </source>
</reference>
<protein>
    <submittedName>
        <fullName evidence="1">Uncharacterized protein</fullName>
    </submittedName>
</protein>
<keyword evidence="2" id="KW-1185">Reference proteome</keyword>
<dbReference type="EMBL" id="LBNE01000001">
    <property type="protein sequence ID" value="KKO73380.1"/>
    <property type="molecule type" value="Genomic_DNA"/>
</dbReference>
<name>A0A171KWW3_9BURK</name>
<organism evidence="1 2">
    <name type="scientific">Kerstersia gyiorum</name>
    <dbReference type="NCBI Taxonomy" id="206506"/>
    <lineage>
        <taxon>Bacteria</taxon>
        <taxon>Pseudomonadati</taxon>
        <taxon>Pseudomonadota</taxon>
        <taxon>Betaproteobacteria</taxon>
        <taxon>Burkholderiales</taxon>
        <taxon>Alcaligenaceae</taxon>
        <taxon>Kerstersia</taxon>
    </lineage>
</organism>
<dbReference type="Proteomes" id="UP000078084">
    <property type="component" value="Unassembled WGS sequence"/>
</dbReference>